<comment type="caution">
    <text evidence="1">The sequence shown here is derived from an EMBL/GenBank/DDBJ whole genome shotgun (WGS) entry which is preliminary data.</text>
</comment>
<keyword evidence="2" id="KW-1185">Reference proteome</keyword>
<dbReference type="Proteomes" id="UP001362999">
    <property type="component" value="Unassembled WGS sequence"/>
</dbReference>
<evidence type="ECO:0000313" key="2">
    <source>
        <dbReference type="Proteomes" id="UP001362999"/>
    </source>
</evidence>
<organism evidence="1 2">
    <name type="scientific">Favolaschia claudopus</name>
    <dbReference type="NCBI Taxonomy" id="2862362"/>
    <lineage>
        <taxon>Eukaryota</taxon>
        <taxon>Fungi</taxon>
        <taxon>Dikarya</taxon>
        <taxon>Basidiomycota</taxon>
        <taxon>Agaricomycotina</taxon>
        <taxon>Agaricomycetes</taxon>
        <taxon>Agaricomycetidae</taxon>
        <taxon>Agaricales</taxon>
        <taxon>Marasmiineae</taxon>
        <taxon>Mycenaceae</taxon>
        <taxon>Favolaschia</taxon>
    </lineage>
</organism>
<reference evidence="1 2" key="1">
    <citation type="journal article" date="2024" name="J Genomics">
        <title>Draft genome sequencing and assembly of Favolaschia claudopus CIRM-BRFM 2984 isolated from oak limbs.</title>
        <authorList>
            <person name="Navarro D."/>
            <person name="Drula E."/>
            <person name="Chaduli D."/>
            <person name="Cazenave R."/>
            <person name="Ahrendt S."/>
            <person name="Wang J."/>
            <person name="Lipzen A."/>
            <person name="Daum C."/>
            <person name="Barry K."/>
            <person name="Grigoriev I.V."/>
            <person name="Favel A."/>
            <person name="Rosso M.N."/>
            <person name="Martin F."/>
        </authorList>
    </citation>
    <scope>NUCLEOTIDE SEQUENCE [LARGE SCALE GENOMIC DNA]</scope>
    <source>
        <strain evidence="1 2">CIRM-BRFM 2984</strain>
    </source>
</reference>
<dbReference type="EMBL" id="JAWWNJ010000013">
    <property type="protein sequence ID" value="KAK7042170.1"/>
    <property type="molecule type" value="Genomic_DNA"/>
</dbReference>
<gene>
    <name evidence="1" type="ORF">R3P38DRAFT_3178751</name>
</gene>
<accession>A0AAW0CVJ8</accession>
<proteinExistence type="predicted"/>
<protein>
    <submittedName>
        <fullName evidence="1">Uncharacterized protein</fullName>
    </submittedName>
</protein>
<evidence type="ECO:0000313" key="1">
    <source>
        <dbReference type="EMBL" id="KAK7042170.1"/>
    </source>
</evidence>
<dbReference type="AlphaFoldDB" id="A0AAW0CVJ8"/>
<sequence>MAHTDNDDNNDETRVAQWCTIGIAHTLITIASVIGSVHAPDTVHLHISFEPEWQLEYVHTSQ</sequence>
<name>A0AAW0CVJ8_9AGAR</name>